<evidence type="ECO:0000313" key="2">
    <source>
        <dbReference type="Proteomes" id="UP000663850"/>
    </source>
</evidence>
<comment type="caution">
    <text evidence="1">The sequence shown here is derived from an EMBL/GenBank/DDBJ whole genome shotgun (WGS) entry which is preliminary data.</text>
</comment>
<dbReference type="AlphaFoldDB" id="A0A8H3BQD0"/>
<dbReference type="EMBL" id="CAJMWZ010002832">
    <property type="protein sequence ID" value="CAE6463505.1"/>
    <property type="molecule type" value="Genomic_DNA"/>
</dbReference>
<gene>
    <name evidence="1" type="ORF">RDB_LOCUS54363</name>
</gene>
<proteinExistence type="predicted"/>
<protein>
    <submittedName>
        <fullName evidence="1">Uncharacterized protein</fullName>
    </submittedName>
</protein>
<organism evidence="1 2">
    <name type="scientific">Rhizoctonia solani</name>
    <dbReference type="NCBI Taxonomy" id="456999"/>
    <lineage>
        <taxon>Eukaryota</taxon>
        <taxon>Fungi</taxon>
        <taxon>Dikarya</taxon>
        <taxon>Basidiomycota</taxon>
        <taxon>Agaricomycotina</taxon>
        <taxon>Agaricomycetes</taxon>
        <taxon>Cantharellales</taxon>
        <taxon>Ceratobasidiaceae</taxon>
        <taxon>Rhizoctonia</taxon>
    </lineage>
</organism>
<accession>A0A8H3BQD0</accession>
<sequence>MTIGENTDADQSPWDLDVLGCSHLTVSRSSGRLDNLEKAFEYFFEALKSAPDGHPKMSVRLVGLGDLYAPQYQHLVKLTLEGHPDWPSHLENLGASYLGFTIGGFGALGRMQQERDELFSFILRKKPRGLTISP</sequence>
<name>A0A8H3BQD0_9AGAM</name>
<dbReference type="Proteomes" id="UP000663850">
    <property type="component" value="Unassembled WGS sequence"/>
</dbReference>
<evidence type="ECO:0000313" key="1">
    <source>
        <dbReference type="EMBL" id="CAE6463505.1"/>
    </source>
</evidence>
<reference evidence="1" key="1">
    <citation type="submission" date="2021-01" db="EMBL/GenBank/DDBJ databases">
        <authorList>
            <person name="Kaushik A."/>
        </authorList>
    </citation>
    <scope>NUCLEOTIDE SEQUENCE</scope>
    <source>
        <strain evidence="1">Type strain: AG8-Rh-89/</strain>
    </source>
</reference>